<dbReference type="AlphaFoldDB" id="A0ABD1N9F8"/>
<keyword evidence="1" id="KW-0472">Membrane</keyword>
<sequence length="53" mass="6324">MIFFTLCNGNMKLIMWQIDGDHENVNFSTFFFKVMSIFLITVSLRNKMEQKLT</sequence>
<dbReference type="EMBL" id="JBGMDY010000002">
    <property type="protein sequence ID" value="KAL2344699.1"/>
    <property type="molecule type" value="Genomic_DNA"/>
</dbReference>
<accession>A0ABD1N9F8</accession>
<comment type="caution">
    <text evidence="2">The sequence shown here is derived from an EMBL/GenBank/DDBJ whole genome shotgun (WGS) entry which is preliminary data.</text>
</comment>
<keyword evidence="1" id="KW-0812">Transmembrane</keyword>
<keyword evidence="1" id="KW-1133">Transmembrane helix</keyword>
<gene>
    <name evidence="2" type="ORF">Fmac_005984</name>
</gene>
<evidence type="ECO:0000313" key="3">
    <source>
        <dbReference type="Proteomes" id="UP001603857"/>
    </source>
</evidence>
<protein>
    <submittedName>
        <fullName evidence="2">Uncharacterized protein</fullName>
    </submittedName>
</protein>
<feature type="transmembrane region" description="Helical" evidence="1">
    <location>
        <begin position="25"/>
        <end position="44"/>
    </location>
</feature>
<name>A0ABD1N9F8_9FABA</name>
<evidence type="ECO:0000256" key="1">
    <source>
        <dbReference type="SAM" id="Phobius"/>
    </source>
</evidence>
<dbReference type="Proteomes" id="UP001603857">
    <property type="component" value="Unassembled WGS sequence"/>
</dbReference>
<reference evidence="2 3" key="1">
    <citation type="submission" date="2024-08" db="EMBL/GenBank/DDBJ databases">
        <title>Insights into the chromosomal genome structure of Flemingia macrophylla.</title>
        <authorList>
            <person name="Ding Y."/>
            <person name="Zhao Y."/>
            <person name="Bi W."/>
            <person name="Wu M."/>
            <person name="Zhao G."/>
            <person name="Gong Y."/>
            <person name="Li W."/>
            <person name="Zhang P."/>
        </authorList>
    </citation>
    <scope>NUCLEOTIDE SEQUENCE [LARGE SCALE GENOMIC DNA]</scope>
    <source>
        <strain evidence="2">DYQJB</strain>
        <tissue evidence="2">Leaf</tissue>
    </source>
</reference>
<organism evidence="2 3">
    <name type="scientific">Flemingia macrophylla</name>
    <dbReference type="NCBI Taxonomy" id="520843"/>
    <lineage>
        <taxon>Eukaryota</taxon>
        <taxon>Viridiplantae</taxon>
        <taxon>Streptophyta</taxon>
        <taxon>Embryophyta</taxon>
        <taxon>Tracheophyta</taxon>
        <taxon>Spermatophyta</taxon>
        <taxon>Magnoliopsida</taxon>
        <taxon>eudicotyledons</taxon>
        <taxon>Gunneridae</taxon>
        <taxon>Pentapetalae</taxon>
        <taxon>rosids</taxon>
        <taxon>fabids</taxon>
        <taxon>Fabales</taxon>
        <taxon>Fabaceae</taxon>
        <taxon>Papilionoideae</taxon>
        <taxon>50 kb inversion clade</taxon>
        <taxon>NPAAA clade</taxon>
        <taxon>indigoferoid/millettioid clade</taxon>
        <taxon>Phaseoleae</taxon>
        <taxon>Flemingia</taxon>
    </lineage>
</organism>
<proteinExistence type="predicted"/>
<keyword evidence="3" id="KW-1185">Reference proteome</keyword>
<evidence type="ECO:0000313" key="2">
    <source>
        <dbReference type="EMBL" id="KAL2344699.1"/>
    </source>
</evidence>